<evidence type="ECO:0000313" key="2">
    <source>
        <dbReference type="Proteomes" id="UP000541347"/>
    </source>
</evidence>
<protein>
    <submittedName>
        <fullName evidence="1">Uncharacterized protein</fullName>
    </submittedName>
</protein>
<accession>A0ABW9ZJB4</accession>
<organism evidence="1 2">
    <name type="scientific">Pannonibacter tanglangensis</name>
    <dbReference type="NCBI Taxonomy" id="2750084"/>
    <lineage>
        <taxon>Bacteria</taxon>
        <taxon>Pseudomonadati</taxon>
        <taxon>Pseudomonadota</taxon>
        <taxon>Alphaproteobacteria</taxon>
        <taxon>Hyphomicrobiales</taxon>
        <taxon>Stappiaceae</taxon>
        <taxon>Pannonibacter</taxon>
    </lineage>
</organism>
<evidence type="ECO:0000313" key="1">
    <source>
        <dbReference type="EMBL" id="NBN62820.1"/>
    </source>
</evidence>
<keyword evidence="2" id="KW-1185">Reference proteome</keyword>
<gene>
    <name evidence="1" type="ORF">GWI71_03915</name>
</gene>
<proteinExistence type="predicted"/>
<name>A0ABW9ZJB4_9HYPH</name>
<dbReference type="EMBL" id="JAABLP010000001">
    <property type="protein sequence ID" value="NBN62820.1"/>
    <property type="molecule type" value="Genomic_DNA"/>
</dbReference>
<dbReference type="Proteomes" id="UP000541347">
    <property type="component" value="Unassembled WGS sequence"/>
</dbReference>
<sequence length="113" mass="12546">MTETEQTELRHQLRELSSTIAHMLAGNEPVREALLQQVQLLNEAWTMPPADPQPGRGFDLRPTRLRLLACAAGLQNDAETARVWGERSIALDLRAVANATLNAARVRGLLPRE</sequence>
<comment type="caution">
    <text evidence="1">The sequence shown here is derived from an EMBL/GenBank/DDBJ whole genome shotgun (WGS) entry which is preliminary data.</text>
</comment>
<dbReference type="RefSeq" id="WP_161674093.1">
    <property type="nucleotide sequence ID" value="NZ_JAABLP010000001.1"/>
</dbReference>
<reference evidence="1 2" key="1">
    <citation type="submission" date="2020-01" db="EMBL/GenBank/DDBJ databases">
        <authorList>
            <person name="Peng S.Y."/>
            <person name="Li J."/>
            <person name="Wang M."/>
            <person name="Wang L."/>
            <person name="Wang C.Q."/>
            <person name="Wang J.R."/>
        </authorList>
    </citation>
    <scope>NUCLEOTIDE SEQUENCE [LARGE SCALE GENOMIC DNA]</scope>
    <source>
        <strain evidence="1 2">XCT-34</strain>
    </source>
</reference>